<dbReference type="CDD" id="cd18809">
    <property type="entry name" value="SF1_C_RecD"/>
    <property type="match status" value="1"/>
</dbReference>
<dbReference type="Proteomes" id="UP000000763">
    <property type="component" value="Chromosome 5"/>
</dbReference>
<evidence type="ECO:0000313" key="4">
    <source>
        <dbReference type="EMBL" id="AAT85173.1"/>
    </source>
</evidence>
<dbReference type="GO" id="GO:0006281">
    <property type="term" value="P:DNA repair"/>
    <property type="evidence" value="ECO:0007669"/>
    <property type="project" value="UniProtKB-KW"/>
</dbReference>
<feature type="domain" description="DNA helicase Pif1-like DEAD-box helicase" evidence="2">
    <location>
        <begin position="316"/>
        <end position="536"/>
    </location>
</feature>
<feature type="domain" description="DNA helicase Pif1-like 2B" evidence="3">
    <location>
        <begin position="639"/>
        <end position="685"/>
    </location>
</feature>
<dbReference type="GO" id="GO:0006310">
    <property type="term" value="P:DNA recombination"/>
    <property type="evidence" value="ECO:0007669"/>
    <property type="project" value="UniProtKB-KW"/>
</dbReference>
<dbReference type="SUPFAM" id="SSF52540">
    <property type="entry name" value="P-loop containing nucleoside triphosphate hydrolases"/>
    <property type="match status" value="2"/>
</dbReference>
<keyword evidence="1" id="KW-0234">DNA repair</keyword>
<dbReference type="FunFam" id="3.40.50.300:FF:002884">
    <property type="entry name" value="ATP-dependent DNA helicase"/>
    <property type="match status" value="1"/>
</dbReference>
<reference evidence="5" key="2">
    <citation type="journal article" date="2008" name="Nucleic Acids Res.">
        <title>The rice annotation project database (RAP-DB): 2008 update.</title>
        <authorList>
            <consortium name="The rice annotation project (RAP)"/>
        </authorList>
    </citation>
    <scope>GENOME REANNOTATION</scope>
    <source>
        <strain evidence="5">cv. Nipponbare</strain>
    </source>
</reference>
<dbReference type="EMBL" id="AC118288">
    <property type="protein sequence ID" value="AAT85173.1"/>
    <property type="molecule type" value="Genomic_DNA"/>
</dbReference>
<reference evidence="5" key="1">
    <citation type="journal article" date="2005" name="Nature">
        <title>The map-based sequence of the rice genome.</title>
        <authorList>
            <consortium name="International rice genome sequencing project (IRGSP)"/>
            <person name="Matsumoto T."/>
            <person name="Wu J."/>
            <person name="Kanamori H."/>
            <person name="Katayose Y."/>
            <person name="Fujisawa M."/>
            <person name="Namiki N."/>
            <person name="Mizuno H."/>
            <person name="Yamamoto K."/>
            <person name="Antonio B.A."/>
            <person name="Baba T."/>
            <person name="Sakata K."/>
            <person name="Nagamura Y."/>
            <person name="Aoki H."/>
            <person name="Arikawa K."/>
            <person name="Arita K."/>
            <person name="Bito T."/>
            <person name="Chiden Y."/>
            <person name="Fujitsuka N."/>
            <person name="Fukunaka R."/>
            <person name="Hamada M."/>
            <person name="Harada C."/>
            <person name="Hayashi A."/>
            <person name="Hijishita S."/>
            <person name="Honda M."/>
            <person name="Hosokawa S."/>
            <person name="Ichikawa Y."/>
            <person name="Idonuma A."/>
            <person name="Iijima M."/>
            <person name="Ikeda M."/>
            <person name="Ikeno M."/>
            <person name="Ito K."/>
            <person name="Ito S."/>
            <person name="Ito T."/>
            <person name="Ito Y."/>
            <person name="Ito Y."/>
            <person name="Iwabuchi A."/>
            <person name="Kamiya K."/>
            <person name="Karasawa W."/>
            <person name="Kurita K."/>
            <person name="Katagiri S."/>
            <person name="Kikuta A."/>
            <person name="Kobayashi H."/>
            <person name="Kobayashi N."/>
            <person name="Machita K."/>
            <person name="Maehara T."/>
            <person name="Masukawa M."/>
            <person name="Mizubayashi T."/>
            <person name="Mukai Y."/>
            <person name="Nagasaki H."/>
            <person name="Nagata Y."/>
            <person name="Naito S."/>
            <person name="Nakashima M."/>
            <person name="Nakama Y."/>
            <person name="Nakamichi Y."/>
            <person name="Nakamura M."/>
            <person name="Meguro A."/>
            <person name="Negishi M."/>
            <person name="Ohta I."/>
            <person name="Ohta T."/>
            <person name="Okamoto M."/>
            <person name="Ono N."/>
            <person name="Saji S."/>
            <person name="Sakaguchi M."/>
            <person name="Sakai K."/>
            <person name="Shibata M."/>
            <person name="Shimokawa T."/>
            <person name="Song J."/>
            <person name="Takazaki Y."/>
            <person name="Terasawa K."/>
            <person name="Tsugane M."/>
            <person name="Tsuji K."/>
            <person name="Ueda S."/>
            <person name="Waki K."/>
            <person name="Yamagata H."/>
            <person name="Yamamoto M."/>
            <person name="Yamamoto S."/>
            <person name="Yamane H."/>
            <person name="Yoshiki S."/>
            <person name="Yoshihara R."/>
            <person name="Yukawa K."/>
            <person name="Zhong H."/>
            <person name="Yano M."/>
            <person name="Yuan Q."/>
            <person name="Ouyang S."/>
            <person name="Liu J."/>
            <person name="Jones K.M."/>
            <person name="Gansberger K."/>
            <person name="Moffat K."/>
            <person name="Hill J."/>
            <person name="Bera J."/>
            <person name="Fadrosh D."/>
            <person name="Jin S."/>
            <person name="Johri S."/>
            <person name="Kim M."/>
            <person name="Overton L."/>
            <person name="Reardon M."/>
            <person name="Tsitrin T."/>
            <person name="Vuong H."/>
            <person name="Weaver B."/>
            <person name="Ciecko A."/>
            <person name="Tallon L."/>
            <person name="Jackson J."/>
            <person name="Pai G."/>
            <person name="Aken S.V."/>
            <person name="Utterback T."/>
            <person name="Reidmuller S."/>
            <person name="Feldblyum T."/>
            <person name="Hsiao J."/>
            <person name="Zismann V."/>
            <person name="Iobst S."/>
            <person name="de Vazeille A.R."/>
            <person name="Buell C.R."/>
            <person name="Ying K."/>
            <person name="Li Y."/>
            <person name="Lu T."/>
            <person name="Huang Y."/>
            <person name="Zhao Q."/>
            <person name="Feng Q."/>
            <person name="Zhang L."/>
            <person name="Zhu J."/>
            <person name="Weng Q."/>
            <person name="Mu J."/>
            <person name="Lu Y."/>
            <person name="Fan D."/>
            <person name="Liu Y."/>
            <person name="Guan J."/>
            <person name="Zhang Y."/>
            <person name="Yu S."/>
            <person name="Liu X."/>
            <person name="Zhang Y."/>
            <person name="Hong G."/>
            <person name="Han B."/>
            <person name="Choisne N."/>
            <person name="Demange N."/>
            <person name="Orjeda G."/>
            <person name="Samain S."/>
            <person name="Cattolico L."/>
            <person name="Pelletier E."/>
            <person name="Couloux A."/>
            <person name="Segurens B."/>
            <person name="Wincker P."/>
            <person name="D'Hont A."/>
            <person name="Scarpelli C."/>
            <person name="Weissenbach J."/>
            <person name="Salanoubat M."/>
            <person name="Quetier F."/>
            <person name="Yu Y."/>
            <person name="Kim H.R."/>
            <person name="Rambo T."/>
            <person name="Currie J."/>
            <person name="Collura K."/>
            <person name="Luo M."/>
            <person name="Yang T."/>
            <person name="Ammiraju J.S.S."/>
            <person name="Engler F."/>
            <person name="Soderlund C."/>
            <person name="Wing R.A."/>
            <person name="Palmer L.E."/>
            <person name="de la Bastide M."/>
            <person name="Spiegel L."/>
            <person name="Nascimento L."/>
            <person name="Zutavern T."/>
            <person name="O'Shaughnessy A."/>
            <person name="Dike S."/>
            <person name="Dedhia N."/>
            <person name="Preston R."/>
            <person name="Balija V."/>
            <person name="McCombie W.R."/>
            <person name="Chow T."/>
            <person name="Chen H."/>
            <person name="Chung M."/>
            <person name="Chen C."/>
            <person name="Shaw J."/>
            <person name="Wu H."/>
            <person name="Hsiao K."/>
            <person name="Chao Y."/>
            <person name="Chu M."/>
            <person name="Cheng C."/>
            <person name="Hour A."/>
            <person name="Lee P."/>
            <person name="Lin S."/>
            <person name="Lin Y."/>
            <person name="Liou J."/>
            <person name="Liu S."/>
            <person name="Hsing Y."/>
            <person name="Raghuvanshi S."/>
            <person name="Mohanty A."/>
            <person name="Bharti A.K."/>
            <person name="Gaur A."/>
            <person name="Gupta V."/>
            <person name="Kumar D."/>
            <person name="Ravi V."/>
            <person name="Vij S."/>
            <person name="Kapur A."/>
            <person name="Khurana P."/>
            <person name="Khurana P."/>
            <person name="Khurana J.P."/>
            <person name="Tyagi A.K."/>
            <person name="Gaikwad K."/>
            <person name="Singh A."/>
            <person name="Dalal V."/>
            <person name="Srivastava S."/>
            <person name="Dixit A."/>
            <person name="Pal A.K."/>
            <person name="Ghazi I.A."/>
            <person name="Yadav M."/>
            <person name="Pandit A."/>
            <person name="Bhargava A."/>
            <person name="Sureshbabu K."/>
            <person name="Batra K."/>
            <person name="Sharma T.R."/>
            <person name="Mohapatra T."/>
            <person name="Singh N.K."/>
            <person name="Messing J."/>
            <person name="Nelson A.B."/>
            <person name="Fuks G."/>
            <person name="Kavchok S."/>
            <person name="Keizer G."/>
            <person name="Linton E."/>
            <person name="Llaca V."/>
            <person name="Song R."/>
            <person name="Tanyolac B."/>
            <person name="Young S."/>
            <person name="Ho-Il K."/>
            <person name="Hahn J.H."/>
            <person name="Sangsakoo G."/>
            <person name="Vanavichit A."/>
            <person name="de Mattos Luiz.A.T."/>
            <person name="Zimmer P.D."/>
            <person name="Malone G."/>
            <person name="Dellagostin O."/>
            <person name="de Oliveira A.C."/>
            <person name="Bevan M."/>
            <person name="Bancroft I."/>
            <person name="Minx P."/>
            <person name="Cordum H."/>
            <person name="Wilson R."/>
            <person name="Cheng Z."/>
            <person name="Jin W."/>
            <person name="Jiang J."/>
            <person name="Leong S.A."/>
            <person name="Iwama H."/>
            <person name="Gojobori T."/>
            <person name="Itoh T."/>
            <person name="Niimura Y."/>
            <person name="Fujii Y."/>
            <person name="Habara T."/>
            <person name="Sakai H."/>
            <person name="Sato Y."/>
            <person name="Wilson G."/>
            <person name="Kumar K."/>
            <person name="McCouch S."/>
            <person name="Juretic N."/>
            <person name="Hoen D."/>
            <person name="Wright S."/>
            <person name="Bruskiewich R."/>
            <person name="Bureau T."/>
            <person name="Miyao A."/>
            <person name="Hirochika H."/>
            <person name="Nishikawa T."/>
            <person name="Kadowaki K."/>
            <person name="Sugiura M."/>
            <person name="Burr B."/>
            <person name="Sasaki T."/>
        </authorList>
    </citation>
    <scope>NUCLEOTIDE SEQUENCE [LARGE SCALE GENOMIC DNA]</scope>
    <source>
        <strain evidence="5">cv. Nipponbare</strain>
    </source>
</reference>
<dbReference type="EC" id="5.6.2.3" evidence="1"/>
<evidence type="ECO:0000256" key="1">
    <source>
        <dbReference type="RuleBase" id="RU363044"/>
    </source>
</evidence>
<evidence type="ECO:0000313" key="5">
    <source>
        <dbReference type="Proteomes" id="UP000000763"/>
    </source>
</evidence>
<dbReference type="GO" id="GO:0005524">
    <property type="term" value="F:ATP binding"/>
    <property type="evidence" value="ECO:0007669"/>
    <property type="project" value="UniProtKB-KW"/>
</dbReference>
<organism evidence="4 5">
    <name type="scientific">Oryza sativa subsp. japonica</name>
    <name type="common">Rice</name>
    <dbReference type="NCBI Taxonomy" id="39947"/>
    <lineage>
        <taxon>Eukaryota</taxon>
        <taxon>Viridiplantae</taxon>
        <taxon>Streptophyta</taxon>
        <taxon>Embryophyta</taxon>
        <taxon>Tracheophyta</taxon>
        <taxon>Spermatophyta</taxon>
        <taxon>Magnoliopsida</taxon>
        <taxon>Liliopsida</taxon>
        <taxon>Poales</taxon>
        <taxon>Poaceae</taxon>
        <taxon>BOP clade</taxon>
        <taxon>Oryzoideae</taxon>
        <taxon>Oryzeae</taxon>
        <taxon>Oryzinae</taxon>
        <taxon>Oryza</taxon>
        <taxon>Oryza sativa</taxon>
    </lineage>
</organism>
<comment type="catalytic activity">
    <reaction evidence="1">
        <text>ATP + H2O = ADP + phosphate + H(+)</text>
        <dbReference type="Rhea" id="RHEA:13065"/>
        <dbReference type="ChEBI" id="CHEBI:15377"/>
        <dbReference type="ChEBI" id="CHEBI:15378"/>
        <dbReference type="ChEBI" id="CHEBI:30616"/>
        <dbReference type="ChEBI" id="CHEBI:43474"/>
        <dbReference type="ChEBI" id="CHEBI:456216"/>
        <dbReference type="EC" id="5.6.2.3"/>
    </reaction>
</comment>
<dbReference type="Pfam" id="PF21530">
    <property type="entry name" value="Pif1_2B_dom"/>
    <property type="match status" value="1"/>
</dbReference>
<dbReference type="GO" id="GO:0000723">
    <property type="term" value="P:telomere maintenance"/>
    <property type="evidence" value="ECO:0007669"/>
    <property type="project" value="InterPro"/>
</dbReference>
<dbReference type="InterPro" id="IPR010285">
    <property type="entry name" value="DNA_helicase_pif1-like_DEAD"/>
</dbReference>
<evidence type="ECO:0000259" key="2">
    <source>
        <dbReference type="Pfam" id="PF05970"/>
    </source>
</evidence>
<dbReference type="GO" id="GO:0043139">
    <property type="term" value="F:5'-3' DNA helicase activity"/>
    <property type="evidence" value="ECO:0007669"/>
    <property type="project" value="UniProtKB-EC"/>
</dbReference>
<dbReference type="GO" id="GO:0016887">
    <property type="term" value="F:ATP hydrolysis activity"/>
    <property type="evidence" value="ECO:0007669"/>
    <property type="project" value="RHEA"/>
</dbReference>
<protein>
    <recommendedName>
        <fullName evidence="1">ATP-dependent DNA helicase</fullName>
        <ecNumber evidence="1">5.6.2.3</ecNumber>
    </recommendedName>
</protein>
<dbReference type="Gene3D" id="3.40.50.300">
    <property type="entry name" value="P-loop containing nucleotide triphosphate hydrolases"/>
    <property type="match status" value="2"/>
</dbReference>
<dbReference type="PANTHER" id="PTHR10492">
    <property type="match status" value="1"/>
</dbReference>
<dbReference type="AlphaFoldDB" id="Q6AUR0"/>
<proteinExistence type="inferred from homology"/>
<dbReference type="InterPro" id="IPR049163">
    <property type="entry name" value="Pif1-like_2B_dom"/>
</dbReference>
<keyword evidence="1" id="KW-0347">Helicase</keyword>
<keyword evidence="1" id="KW-0233">DNA recombination</keyword>
<comment type="cofactor">
    <cofactor evidence="1">
        <name>Mg(2+)</name>
        <dbReference type="ChEBI" id="CHEBI:18420"/>
    </cofactor>
</comment>
<comment type="similarity">
    <text evidence="1">Belongs to the helicase family.</text>
</comment>
<accession>Q6AUR0</accession>
<name>Q6AUR0_ORYSJ</name>
<evidence type="ECO:0000259" key="3">
    <source>
        <dbReference type="Pfam" id="PF21530"/>
    </source>
</evidence>
<dbReference type="Pfam" id="PF05970">
    <property type="entry name" value="PIF1"/>
    <property type="match status" value="1"/>
</dbReference>
<keyword evidence="1" id="KW-0378">Hydrolase</keyword>
<dbReference type="PANTHER" id="PTHR10492:SF57">
    <property type="entry name" value="ATP-DEPENDENT DNA HELICASE"/>
    <property type="match status" value="1"/>
</dbReference>
<keyword evidence="1" id="KW-0547">Nucleotide-binding</keyword>
<dbReference type="InterPro" id="IPR027417">
    <property type="entry name" value="P-loop_NTPase"/>
</dbReference>
<keyword evidence="1" id="KW-0067">ATP-binding</keyword>
<gene>
    <name evidence="4" type="ORF">OSJNBa0077L08.8</name>
</gene>
<keyword evidence="1" id="KW-0227">DNA damage</keyword>
<sequence>MSEGKCTKFYPKEFCEETTILENGFTQYARPNNGRTVTKNGVDVDNRFVVPHNVDLVVKFQAHINLEKVNYDGMHKYLFKYVTKGFDCSRVGIHSNSGSQSSSETINEIDNYLECRCVTPNDAAWRLQQFDIHHTDPSVERLLVHLPFENNVIFTEDDNLEEVIEDPNSSTTKLTAWLEANRENPSARQLTYIEFPEHWTWHNQGKYWDGRRGSQCRIGRIAYVNPSQGEAYYLRMLLHIVKGPRSFAEIRTISGHEYPTFRAACEALGLLGDDQECLPLPDDIGSVLAQNRLILDELSYDVYNMPSTIDEAISGLNNSQKEVFNAIYNSAINNEGRTFFVYGYGGTRKTFLWTTLLNSIRSQGKIALVVASSGIASLLLPGGRTPHSRFKIPLEISQNSMCSIKKNTNLAELIQKTSLIVWDEAPVNHKYCFESLDRTLRDILSETNPNSLDKQFGGITVVLGGDFRQTLPVIQNATKQQILRSCIVNSYLWNKCILIELTENMRLTSASISAQDREELRNFSNWLLKIGNGTEPFVDVPEQLTNMFIEMPQSLLLSPDCRNLDGLISFVYNLGCQPSNLTSYLCERAILAPTNEVVSEINNRMIAQLEASEMSYYSSDSIDDSSTNCTAIEALYPTEFLNTISINGLPEHVLHLKIGVPIMLLRNLDPSIGLCNGTRLIVTQLTSRVIEGEINTGKAKGTKAYIPRIVTTLTQSKWPFKLRRRQFPIHLSYAMTINKSQGQTLSRVGVYLPSPVFSHGQLYVAFSRVTSPNGLKVLIENSPASYENCTHNVVYSEVFNLINRNRN</sequence>